<feature type="transmembrane region" description="Helical" evidence="1">
    <location>
        <begin position="152"/>
        <end position="175"/>
    </location>
</feature>
<dbReference type="OrthoDB" id="6761331at2759"/>
<evidence type="ECO:0000313" key="4">
    <source>
        <dbReference type="RefSeq" id="XP_028149207.1"/>
    </source>
</evidence>
<gene>
    <name evidence="4 5" type="primary">LOC114342590</name>
</gene>
<protein>
    <submittedName>
        <fullName evidence="4 5">Uncharacterized protein LOC114342590</fullName>
    </submittedName>
</protein>
<dbReference type="Proteomes" id="UP001652700">
    <property type="component" value="Unplaced"/>
</dbReference>
<evidence type="ECO:0000313" key="5">
    <source>
        <dbReference type="RefSeq" id="XP_028149208.1"/>
    </source>
</evidence>
<accession>A0A6P7GT36</accession>
<dbReference type="EnsemblMetazoa" id="XM_050645155.1">
    <property type="protein sequence ID" value="XP_050501112.1"/>
    <property type="gene ID" value="LOC126881110"/>
</dbReference>
<dbReference type="RefSeq" id="XP_028149208.1">
    <property type="nucleotide sequence ID" value="XM_028293407.1"/>
</dbReference>
<sequence>MSTEVKTISARAITKLKMEETQPRLTRSSSLDKIKKFNTFICSQQYYVLPALLNWLKSSQTNLQASTESTIYFLRAFIFNAFFKFYLLFFRKQQFSVEQIKIVAKKVIAVVISNFFETFSKCFEPTFLLMAGVYFGCFIVCMQLLFTIYLMYLLFLPLGFLFLMGCMMSIQYLCYKTMIPARPLSGKGKKLK</sequence>
<evidence type="ECO:0000313" key="2">
    <source>
        <dbReference type="EnsemblMetazoa" id="XP_050501112.1"/>
    </source>
</evidence>
<evidence type="ECO:0000256" key="1">
    <source>
        <dbReference type="SAM" id="Phobius"/>
    </source>
</evidence>
<feature type="transmembrane region" description="Helical" evidence="1">
    <location>
        <begin position="127"/>
        <end position="146"/>
    </location>
</feature>
<keyword evidence="1" id="KW-0472">Membrane</keyword>
<evidence type="ECO:0000313" key="3">
    <source>
        <dbReference type="Proteomes" id="UP001652700"/>
    </source>
</evidence>
<proteinExistence type="predicted"/>
<keyword evidence="1" id="KW-0812">Transmembrane</keyword>
<dbReference type="RefSeq" id="XP_028149207.1">
    <property type="nucleotide sequence ID" value="XM_028293406.1"/>
</dbReference>
<dbReference type="EnsemblMetazoa" id="XM_050645156.1">
    <property type="protein sequence ID" value="XP_050501113.1"/>
    <property type="gene ID" value="LOC126881110"/>
</dbReference>
<reference evidence="4 5" key="1">
    <citation type="submission" date="2025-04" db="UniProtKB">
        <authorList>
            <consortium name="RefSeq"/>
        </authorList>
    </citation>
    <scope>IDENTIFICATION</scope>
    <source>
        <tissue evidence="4 5">Whole insect</tissue>
    </source>
</reference>
<feature type="transmembrane region" description="Helical" evidence="1">
    <location>
        <begin position="71"/>
        <end position="90"/>
    </location>
</feature>
<keyword evidence="1" id="KW-1133">Transmembrane helix</keyword>
<reference evidence="2" key="2">
    <citation type="submission" date="2025-05" db="UniProtKB">
        <authorList>
            <consortium name="EnsemblMetazoa"/>
        </authorList>
    </citation>
    <scope>IDENTIFICATION</scope>
</reference>
<dbReference type="AlphaFoldDB" id="A0A6P7GT36"/>
<keyword evidence="3" id="KW-1185">Reference proteome</keyword>
<organism evidence="4">
    <name type="scientific">Diabrotica virgifera virgifera</name>
    <name type="common">western corn rootworm</name>
    <dbReference type="NCBI Taxonomy" id="50390"/>
    <lineage>
        <taxon>Eukaryota</taxon>
        <taxon>Metazoa</taxon>
        <taxon>Ecdysozoa</taxon>
        <taxon>Arthropoda</taxon>
        <taxon>Hexapoda</taxon>
        <taxon>Insecta</taxon>
        <taxon>Pterygota</taxon>
        <taxon>Neoptera</taxon>
        <taxon>Endopterygota</taxon>
        <taxon>Coleoptera</taxon>
        <taxon>Polyphaga</taxon>
        <taxon>Cucujiformia</taxon>
        <taxon>Chrysomeloidea</taxon>
        <taxon>Chrysomelidae</taxon>
        <taxon>Galerucinae</taxon>
        <taxon>Diabroticina</taxon>
        <taxon>Diabroticites</taxon>
        <taxon>Diabrotica</taxon>
    </lineage>
</organism>
<name>A0A6P7GT36_DIAVI</name>